<gene>
    <name evidence="1" type="ORF">ASCRUDRAFT_36130</name>
</gene>
<organism evidence="1 2">
    <name type="scientific">Ascoidea rubescens DSM 1968</name>
    <dbReference type="NCBI Taxonomy" id="1344418"/>
    <lineage>
        <taxon>Eukaryota</taxon>
        <taxon>Fungi</taxon>
        <taxon>Dikarya</taxon>
        <taxon>Ascomycota</taxon>
        <taxon>Saccharomycotina</taxon>
        <taxon>Saccharomycetes</taxon>
        <taxon>Ascoideaceae</taxon>
        <taxon>Ascoidea</taxon>
    </lineage>
</organism>
<dbReference type="STRING" id="1344418.A0A1D2VFK1"/>
<feature type="non-terminal residue" evidence="1">
    <location>
        <position position="1"/>
    </location>
</feature>
<dbReference type="EMBL" id="KV454482">
    <property type="protein sequence ID" value="ODV60441.1"/>
    <property type="molecule type" value="Genomic_DNA"/>
</dbReference>
<evidence type="ECO:0000313" key="1">
    <source>
        <dbReference type="EMBL" id="ODV60441.1"/>
    </source>
</evidence>
<protein>
    <submittedName>
        <fullName evidence="1">Uncharacterized protein</fullName>
    </submittedName>
</protein>
<dbReference type="AlphaFoldDB" id="A0A1D2VFK1"/>
<sequence length="97" mass="10857">SDSNSPIVHDNLSLSKNNKLIYNSIDGSEKLLSIAAVWDYLIQFETLNSDILNNQLNLDLDFLQIINNLKGNEKCYGLGPAYPLSKINQTIVAYLNN</sequence>
<proteinExistence type="predicted"/>
<reference evidence="2" key="1">
    <citation type="submission" date="2016-05" db="EMBL/GenBank/DDBJ databases">
        <title>Comparative genomics of biotechnologically important yeasts.</title>
        <authorList>
            <consortium name="DOE Joint Genome Institute"/>
            <person name="Riley R."/>
            <person name="Haridas S."/>
            <person name="Wolfe K.H."/>
            <person name="Lopes M.R."/>
            <person name="Hittinger C.T."/>
            <person name="Goker M."/>
            <person name="Salamov A."/>
            <person name="Wisecaver J."/>
            <person name="Long T.M."/>
            <person name="Aerts A.L."/>
            <person name="Barry K."/>
            <person name="Choi C."/>
            <person name="Clum A."/>
            <person name="Coughlan A.Y."/>
            <person name="Deshpande S."/>
            <person name="Douglass A.P."/>
            <person name="Hanson S.J."/>
            <person name="Klenk H.-P."/>
            <person name="Labutti K."/>
            <person name="Lapidus A."/>
            <person name="Lindquist E."/>
            <person name="Lipzen A."/>
            <person name="Meier-Kolthoff J.P."/>
            <person name="Ohm R.A."/>
            <person name="Otillar R.P."/>
            <person name="Pangilinan J."/>
            <person name="Peng Y."/>
            <person name="Rokas A."/>
            <person name="Rosa C.A."/>
            <person name="Scheuner C."/>
            <person name="Sibirny A.A."/>
            <person name="Slot J.C."/>
            <person name="Stielow J.B."/>
            <person name="Sun H."/>
            <person name="Kurtzman C.P."/>
            <person name="Blackwell M."/>
            <person name="Grigoriev I.V."/>
            <person name="Jeffries T.W."/>
        </authorList>
    </citation>
    <scope>NUCLEOTIDE SEQUENCE [LARGE SCALE GENOMIC DNA]</scope>
    <source>
        <strain evidence="2">DSM 1968</strain>
    </source>
</reference>
<dbReference type="OrthoDB" id="4940293at2759"/>
<accession>A0A1D2VFK1</accession>
<dbReference type="GeneID" id="30964306"/>
<dbReference type="InParanoid" id="A0A1D2VFK1"/>
<keyword evidence="2" id="KW-1185">Reference proteome</keyword>
<dbReference type="Proteomes" id="UP000095038">
    <property type="component" value="Unassembled WGS sequence"/>
</dbReference>
<evidence type="ECO:0000313" key="2">
    <source>
        <dbReference type="Proteomes" id="UP000095038"/>
    </source>
</evidence>
<dbReference type="RefSeq" id="XP_020046748.1">
    <property type="nucleotide sequence ID" value="XM_020190670.1"/>
</dbReference>
<name>A0A1D2VFK1_9ASCO</name>